<dbReference type="EMBL" id="DS989824">
    <property type="protein sequence ID" value="EFR01365.1"/>
    <property type="molecule type" value="Genomic_DNA"/>
</dbReference>
<name>E4USL4_ARTGP</name>
<dbReference type="OMA" id="PAHPNIE"/>
<dbReference type="AlphaFoldDB" id="E4USL4"/>
<dbReference type="InParanoid" id="E4USL4"/>
<gene>
    <name evidence="1" type="ORF">MGYG_04372</name>
</gene>
<dbReference type="STRING" id="535722.E4USL4"/>
<keyword evidence="2" id="KW-1185">Reference proteome</keyword>
<dbReference type="RefSeq" id="XP_003174195.1">
    <property type="nucleotide sequence ID" value="XM_003174147.1"/>
</dbReference>
<dbReference type="HOGENOM" id="CLU_078302_1_0_1"/>
<organism evidence="2">
    <name type="scientific">Arthroderma gypseum (strain ATCC MYA-4604 / CBS 118893)</name>
    <name type="common">Microsporum gypseum</name>
    <dbReference type="NCBI Taxonomy" id="535722"/>
    <lineage>
        <taxon>Eukaryota</taxon>
        <taxon>Fungi</taxon>
        <taxon>Dikarya</taxon>
        <taxon>Ascomycota</taxon>
        <taxon>Pezizomycotina</taxon>
        <taxon>Eurotiomycetes</taxon>
        <taxon>Eurotiomycetidae</taxon>
        <taxon>Onygenales</taxon>
        <taxon>Arthrodermataceae</taxon>
        <taxon>Nannizzia</taxon>
    </lineage>
</organism>
<dbReference type="GeneID" id="10029484"/>
<evidence type="ECO:0000313" key="2">
    <source>
        <dbReference type="Proteomes" id="UP000002669"/>
    </source>
</evidence>
<protein>
    <submittedName>
        <fullName evidence="1">Uncharacterized protein</fullName>
    </submittedName>
</protein>
<dbReference type="eggNOG" id="ENOG502TK2A">
    <property type="taxonomic scope" value="Eukaryota"/>
</dbReference>
<dbReference type="VEuPathDB" id="FungiDB:MGYG_04372"/>
<reference evidence="2" key="1">
    <citation type="journal article" date="2012" name="MBio">
        <title>Comparative genome analysis of Trichophyton rubrum and related dermatophytes reveals candidate genes involved in infection.</title>
        <authorList>
            <person name="Martinez D.A."/>
            <person name="Oliver B.G."/>
            <person name="Graeser Y."/>
            <person name="Goldberg J.M."/>
            <person name="Li W."/>
            <person name="Martinez-Rossi N.M."/>
            <person name="Monod M."/>
            <person name="Shelest E."/>
            <person name="Barton R.C."/>
            <person name="Birch E."/>
            <person name="Brakhage A.A."/>
            <person name="Chen Z."/>
            <person name="Gurr S.J."/>
            <person name="Heiman D."/>
            <person name="Heitman J."/>
            <person name="Kosti I."/>
            <person name="Rossi A."/>
            <person name="Saif S."/>
            <person name="Samalova M."/>
            <person name="Saunders C.W."/>
            <person name="Shea T."/>
            <person name="Summerbell R.C."/>
            <person name="Xu J."/>
            <person name="Young S."/>
            <person name="Zeng Q."/>
            <person name="Birren B.W."/>
            <person name="Cuomo C.A."/>
            <person name="White T.C."/>
        </authorList>
    </citation>
    <scope>NUCLEOTIDE SEQUENCE [LARGE SCALE GENOMIC DNA]</scope>
    <source>
        <strain evidence="2">ATCC MYA-4604 / CBS 118893</strain>
    </source>
</reference>
<sequence length="265" mass="30966">MGRDEPEWIGDRFEDCMVEFPDGSQWKFGEKISEKCGDFYADRKMEIVLSESQAVYHCHQQEGPRVGLEAILKVRMQVPSEYPAHPDPFVRSQEAMRRGVSGATSTELRTLKYLNEKGCTVVPRLLNSITYSQDISMLVPKGYLVILVMEKCPGVVLSDFWDYEKPKRDKIRKAFRRDYRELISYSAHATDPGLRNIIYDEVEDKCWFIDHEHTSILKSDKEEATSENLPVRRSDFVRWELENWRPEDYEMSGQDYDKHDDSDSS</sequence>
<proteinExistence type="predicted"/>
<evidence type="ECO:0000313" key="1">
    <source>
        <dbReference type="EMBL" id="EFR01365.1"/>
    </source>
</evidence>
<dbReference type="Proteomes" id="UP000002669">
    <property type="component" value="Unassembled WGS sequence"/>
</dbReference>
<dbReference type="OrthoDB" id="5401170at2759"/>
<accession>E4USL4</accession>